<dbReference type="AlphaFoldDB" id="A0A0M3KA13"/>
<name>A0A0M3KA13_ANISI</name>
<evidence type="ECO:0000313" key="1">
    <source>
        <dbReference type="WBParaSite" id="ASIM_0001780901-mRNA-1"/>
    </source>
</evidence>
<organism evidence="1">
    <name type="scientific">Anisakis simplex</name>
    <name type="common">Herring worm</name>
    <dbReference type="NCBI Taxonomy" id="6269"/>
    <lineage>
        <taxon>Eukaryota</taxon>
        <taxon>Metazoa</taxon>
        <taxon>Ecdysozoa</taxon>
        <taxon>Nematoda</taxon>
        <taxon>Chromadorea</taxon>
        <taxon>Rhabditida</taxon>
        <taxon>Spirurina</taxon>
        <taxon>Ascaridomorpha</taxon>
        <taxon>Ascaridoidea</taxon>
        <taxon>Anisakidae</taxon>
        <taxon>Anisakis</taxon>
        <taxon>Anisakis simplex complex</taxon>
    </lineage>
</organism>
<reference evidence="1" key="1">
    <citation type="submission" date="2017-02" db="UniProtKB">
        <authorList>
            <consortium name="WormBaseParasite"/>
        </authorList>
    </citation>
    <scope>IDENTIFICATION</scope>
</reference>
<sequence>LPAGITDPALTNCTIQYNSKKCNEWVAKCKLSGSTSSQTSLTTPERECLLSRGVFAVCTAQFGQITCNQWESRCATSLYQNPMGVYQTGNWYKLSPEVPLCIETQRLMKACIEKNGKQSCEDTLRNCERYFNAPKKMLPPWALYTMTNKLTNCVGKAIMS</sequence>
<dbReference type="WBParaSite" id="ASIM_0001780901-mRNA-1">
    <property type="protein sequence ID" value="ASIM_0001780901-mRNA-1"/>
    <property type="gene ID" value="ASIM_0001780901"/>
</dbReference>
<accession>A0A0M3KA13</accession>
<proteinExistence type="predicted"/>
<protein>
    <submittedName>
        <fullName evidence="1">Conjugal transfer protein TraN</fullName>
    </submittedName>
</protein>